<dbReference type="InterPro" id="IPR032466">
    <property type="entry name" value="Metal_Hydrolase"/>
</dbReference>
<gene>
    <name evidence="5" type="ORF">ZIOFF_023018</name>
</gene>
<organism evidence="5 6">
    <name type="scientific">Zingiber officinale</name>
    <name type="common">Ginger</name>
    <name type="synonym">Amomum zingiber</name>
    <dbReference type="NCBI Taxonomy" id="94328"/>
    <lineage>
        <taxon>Eukaryota</taxon>
        <taxon>Viridiplantae</taxon>
        <taxon>Streptophyta</taxon>
        <taxon>Embryophyta</taxon>
        <taxon>Tracheophyta</taxon>
        <taxon>Spermatophyta</taxon>
        <taxon>Magnoliopsida</taxon>
        <taxon>Liliopsida</taxon>
        <taxon>Zingiberales</taxon>
        <taxon>Zingiberaceae</taxon>
        <taxon>Zingiber</taxon>
    </lineage>
</organism>
<dbReference type="Pfam" id="PF04909">
    <property type="entry name" value="Amidohydro_2"/>
    <property type="match status" value="1"/>
</dbReference>
<evidence type="ECO:0008006" key="7">
    <source>
        <dbReference type="Google" id="ProtNLM"/>
    </source>
</evidence>
<dbReference type="PROSITE" id="PS51986">
    <property type="entry name" value="GS_BETA_GRASP"/>
    <property type="match status" value="1"/>
</dbReference>
<dbReference type="SUPFAM" id="SSF54368">
    <property type="entry name" value="Glutamine synthetase, N-terminal domain"/>
    <property type="match status" value="1"/>
</dbReference>
<evidence type="ECO:0000313" key="5">
    <source>
        <dbReference type="EMBL" id="KAG6519524.1"/>
    </source>
</evidence>
<dbReference type="Pfam" id="PF00120">
    <property type="entry name" value="Gln-synt_C"/>
    <property type="match status" value="1"/>
</dbReference>
<evidence type="ECO:0000256" key="2">
    <source>
        <dbReference type="RuleBase" id="RU000384"/>
    </source>
</evidence>
<dbReference type="FunFam" id="3.30.590.10:FF:000012">
    <property type="entry name" value="Glutamate-ammonia ligase"/>
    <property type="match status" value="1"/>
</dbReference>
<feature type="domain" description="GS catalytic" evidence="4">
    <location>
        <begin position="535"/>
        <end position="908"/>
    </location>
</feature>
<dbReference type="GO" id="GO:0016787">
    <property type="term" value="F:hydrolase activity"/>
    <property type="evidence" value="ECO:0007669"/>
    <property type="project" value="InterPro"/>
</dbReference>
<dbReference type="FunFam" id="3.10.20.70:FF:000009">
    <property type="entry name" value="Glutamate-ammonia ligase"/>
    <property type="match status" value="1"/>
</dbReference>
<dbReference type="SUPFAM" id="SSF51556">
    <property type="entry name" value="Metallo-dependent hydrolases"/>
    <property type="match status" value="1"/>
</dbReference>
<protein>
    <recommendedName>
        <fullName evidence="7">GS catalytic domain-containing protein</fullName>
    </recommendedName>
</protein>
<comment type="caution">
    <text evidence="5">The sequence shown here is derived from an EMBL/GenBank/DDBJ whole genome shotgun (WGS) entry which is preliminary data.</text>
</comment>
<dbReference type="FunFam" id="3.20.20.140:FF:000046">
    <property type="entry name" value="Glutamate-ammonia ligase"/>
    <property type="match status" value="1"/>
</dbReference>
<dbReference type="SMART" id="SM01230">
    <property type="entry name" value="Gln-synt_C"/>
    <property type="match status" value="1"/>
</dbReference>
<dbReference type="Gene3D" id="3.30.590.10">
    <property type="entry name" value="Glutamine synthetase/guanido kinase, catalytic domain"/>
    <property type="match status" value="1"/>
</dbReference>
<dbReference type="InterPro" id="IPR036651">
    <property type="entry name" value="Gln_synt_N_sf"/>
</dbReference>
<dbReference type="EMBL" id="JACMSC010000006">
    <property type="protein sequence ID" value="KAG6519524.1"/>
    <property type="molecule type" value="Genomic_DNA"/>
</dbReference>
<dbReference type="InterPro" id="IPR006680">
    <property type="entry name" value="Amidohydro-rel"/>
</dbReference>
<dbReference type="SUPFAM" id="SSF55931">
    <property type="entry name" value="Glutamine synthetase/guanido kinase"/>
    <property type="match status" value="1"/>
</dbReference>
<evidence type="ECO:0000256" key="1">
    <source>
        <dbReference type="PROSITE-ProRule" id="PRU01330"/>
    </source>
</evidence>
<dbReference type="Gene3D" id="3.20.20.140">
    <property type="entry name" value="Metal-dependent hydrolases"/>
    <property type="match status" value="2"/>
</dbReference>
<evidence type="ECO:0000313" key="6">
    <source>
        <dbReference type="Proteomes" id="UP000734854"/>
    </source>
</evidence>
<dbReference type="Gene3D" id="3.10.20.70">
    <property type="entry name" value="Glutamine synthetase, N-terminal domain"/>
    <property type="match status" value="1"/>
</dbReference>
<dbReference type="InterPro" id="IPR014746">
    <property type="entry name" value="Gln_synth/guanido_kin_cat_dom"/>
</dbReference>
<dbReference type="Proteomes" id="UP000734854">
    <property type="component" value="Unassembled WGS sequence"/>
</dbReference>
<dbReference type="GO" id="GO:0004356">
    <property type="term" value="F:glutamine synthetase activity"/>
    <property type="evidence" value="ECO:0007669"/>
    <property type="project" value="InterPro"/>
</dbReference>
<dbReference type="AlphaFoldDB" id="A0A8J5HAB2"/>
<sequence>MEDKYRELKAAVEAVSAVDAHAHNLVDIRSSFPFLRCFSEAKGDALPFAPHTLSFKRSLRDLAALYGCEVSLSSLEHHRESSGLLSISAKCFGAANLSAIFLDDGIQFDKMNDWEWHKSFAPAVGRILRIEHLAETILNDDAHRTSEWTIESFIEEFLARMKLYLFSELDILIVALKSIAAYRSGLEIDTEVSKSDAEKGLLEDLNAGRPVHIKNKSFIDFLFTCSLEVALSYDLPMQIHTGFGDKDLDLRLSNPLHLRKVLEDKRFSKSKIVLLHASYPFSKEASYLASVYSQIYLDFGLAVPKLSVQGMIASVKELLELAPIKKASLLVCSYNFMLFKNGYNNCFYVMFSSDGYAFPETFFLGSKRAREVVFNVLARSCDDGDLSVSESLEAIEDIFRRNSLQLYNFNGVAGSIESQSVASLNVISRIPPYKDGVAFVRIIWVDASAQHRCRVIPVSRFYEVVKNTGVGLTMASMGMSSFCDGPADGTNLTAVGEIRLIPDLSTKHRIPWANQEEMVLGDMKINATEAWEYCPRNALRRLTRILMDEFNLTMNAGFENEFYLLKNVTSDGKERWVPFDKTRYCSTSAFDAASPILQEVNSALEALGIAVEQLHAEAGQGQFEISLGHKDANLAADNLIYVREVVRSIARKHGLLATFLPKYRLDDFGSGSHVHLSLWESGRNVFMGSNLSKTRHGMSELGEQFMAGIYYHLPSILAFTAPLPNSYDRIQPNTWSGAYHCWGKENREAPIRTACPPGVSADLVNNFEIKSFDGCANPYLSLAAIIAAGIDGLRRKLKLPEPVETNPSDHDSELGRLPTKLSEAVEALSQDKVLIEFLGENLVTAVTAIRQGASGSVTSGSGFLCTLCVSSSLNSRCPFPFFSRSSPIRRRTAASSADPLKATTSIRVHFPEEWFCSGAVVSPLISRFLTKCSGSKLRLPCRSGSAPARHPFSIPYLRRLPSDVVAKAGSF</sequence>
<feature type="domain" description="GS beta-grasp" evidence="3">
    <location>
        <begin position="435"/>
        <end position="529"/>
    </location>
</feature>
<evidence type="ECO:0000259" key="4">
    <source>
        <dbReference type="PROSITE" id="PS51987"/>
    </source>
</evidence>
<evidence type="ECO:0000259" key="3">
    <source>
        <dbReference type="PROSITE" id="PS51986"/>
    </source>
</evidence>
<dbReference type="PROSITE" id="PS51987">
    <property type="entry name" value="GS_CATALYTIC"/>
    <property type="match status" value="1"/>
</dbReference>
<dbReference type="PANTHER" id="PTHR43383">
    <property type="entry name" value="NODULIN 6"/>
    <property type="match status" value="1"/>
</dbReference>
<reference evidence="5 6" key="1">
    <citation type="submission" date="2020-08" db="EMBL/GenBank/DDBJ databases">
        <title>Plant Genome Project.</title>
        <authorList>
            <person name="Zhang R.-G."/>
        </authorList>
    </citation>
    <scope>NUCLEOTIDE SEQUENCE [LARGE SCALE GENOMIC DNA]</scope>
    <source>
        <tissue evidence="5">Rhizome</tissue>
    </source>
</reference>
<dbReference type="GO" id="GO:0006542">
    <property type="term" value="P:glutamine biosynthetic process"/>
    <property type="evidence" value="ECO:0007669"/>
    <property type="project" value="InterPro"/>
</dbReference>
<dbReference type="InterPro" id="IPR008146">
    <property type="entry name" value="Gln_synth_cat_dom"/>
</dbReference>
<accession>A0A8J5HAB2</accession>
<keyword evidence="6" id="KW-1185">Reference proteome</keyword>
<dbReference type="InterPro" id="IPR008147">
    <property type="entry name" value="Gln_synt_N"/>
</dbReference>
<proteinExistence type="inferred from homology"/>
<dbReference type="PANTHER" id="PTHR43383:SF2">
    <property type="entry name" value="AMIDOHYDROLASE 2 FAMILY PROTEIN"/>
    <property type="match status" value="1"/>
</dbReference>
<comment type="similarity">
    <text evidence="1 2">Belongs to the glutamine synthetase family.</text>
</comment>
<name>A0A8J5HAB2_ZINOF</name>